<keyword evidence="3" id="KW-1185">Reference proteome</keyword>
<accession>A0A3M2SFD8</accession>
<feature type="compositionally biased region" description="Low complexity" evidence="1">
    <location>
        <begin position="1"/>
        <end position="26"/>
    </location>
</feature>
<proteinExistence type="predicted"/>
<reference evidence="2 3" key="1">
    <citation type="submission" date="2017-06" db="EMBL/GenBank/DDBJ databases">
        <title>Comparative genomic analysis of Ambrosia Fusariam Clade fungi.</title>
        <authorList>
            <person name="Stajich J.E."/>
            <person name="Carrillo J."/>
            <person name="Kijimoto T."/>
            <person name="Eskalen A."/>
            <person name="O'Donnell K."/>
            <person name="Kasson M."/>
        </authorList>
    </citation>
    <scope>NUCLEOTIDE SEQUENCE [LARGE SCALE GENOMIC DNA]</scope>
    <source>
        <strain evidence="2">UCR3666</strain>
    </source>
</reference>
<gene>
    <name evidence="2" type="ORF">CDV36_004095</name>
</gene>
<name>A0A3M2SFD8_9HYPO</name>
<organism evidence="2 3">
    <name type="scientific">Fusarium kuroshium</name>
    <dbReference type="NCBI Taxonomy" id="2010991"/>
    <lineage>
        <taxon>Eukaryota</taxon>
        <taxon>Fungi</taxon>
        <taxon>Dikarya</taxon>
        <taxon>Ascomycota</taxon>
        <taxon>Pezizomycotina</taxon>
        <taxon>Sordariomycetes</taxon>
        <taxon>Hypocreomycetidae</taxon>
        <taxon>Hypocreales</taxon>
        <taxon>Nectriaceae</taxon>
        <taxon>Fusarium</taxon>
        <taxon>Fusarium solani species complex</taxon>
    </lineage>
</organism>
<dbReference type="EMBL" id="NKUJ01000051">
    <property type="protein sequence ID" value="RMJ16239.1"/>
    <property type="molecule type" value="Genomic_DNA"/>
</dbReference>
<dbReference type="Proteomes" id="UP000277212">
    <property type="component" value="Unassembled WGS sequence"/>
</dbReference>
<protein>
    <submittedName>
        <fullName evidence="2">Uncharacterized protein</fullName>
    </submittedName>
</protein>
<dbReference type="OrthoDB" id="5063670at2759"/>
<evidence type="ECO:0000313" key="2">
    <source>
        <dbReference type="EMBL" id="RMJ16239.1"/>
    </source>
</evidence>
<evidence type="ECO:0000256" key="1">
    <source>
        <dbReference type="SAM" id="MobiDB-lite"/>
    </source>
</evidence>
<dbReference type="AlphaFoldDB" id="A0A3M2SFD8"/>
<comment type="caution">
    <text evidence="2">The sequence shown here is derived from an EMBL/GenBank/DDBJ whole genome shotgun (WGS) entry which is preliminary data.</text>
</comment>
<feature type="region of interest" description="Disordered" evidence="1">
    <location>
        <begin position="1"/>
        <end position="32"/>
    </location>
</feature>
<evidence type="ECO:0000313" key="3">
    <source>
        <dbReference type="Proteomes" id="UP000277212"/>
    </source>
</evidence>
<sequence>MTLVHTTSTPPTTHSPPSTSKTPLTKKNTDRLPFTSNIDNYLQQQQNFEIIPLGIPTVPNDMESYCKEWQAKFTAAGKV</sequence>